<comment type="subcellular location">
    <subcellularLocation>
        <location evidence="1">Endomembrane system</location>
        <topology evidence="1">Multi-pass membrane protein</topology>
    </subcellularLocation>
</comment>
<feature type="transmembrane region" description="Helical" evidence="8">
    <location>
        <begin position="236"/>
        <end position="261"/>
    </location>
</feature>
<accession>A0A914C289</accession>
<evidence type="ECO:0000313" key="9">
    <source>
        <dbReference type="Proteomes" id="UP000887540"/>
    </source>
</evidence>
<dbReference type="PANTHER" id="PTHR10778">
    <property type="entry name" value="SOLUTE CARRIER FAMILY 35 MEMBER B"/>
    <property type="match status" value="1"/>
</dbReference>
<feature type="transmembrane region" description="Helical" evidence="8">
    <location>
        <begin position="164"/>
        <end position="183"/>
    </location>
</feature>
<dbReference type="InterPro" id="IPR013657">
    <property type="entry name" value="SCL35B1-4/HUT1"/>
</dbReference>
<feature type="transmembrane region" description="Helical" evidence="8">
    <location>
        <begin position="95"/>
        <end position="115"/>
    </location>
</feature>
<dbReference type="GO" id="GO:0000139">
    <property type="term" value="C:Golgi membrane"/>
    <property type="evidence" value="ECO:0007669"/>
    <property type="project" value="TreeGrafter"/>
</dbReference>
<dbReference type="Proteomes" id="UP000887540">
    <property type="component" value="Unplaced"/>
</dbReference>
<keyword evidence="7 8" id="KW-0472">Membrane</keyword>
<dbReference type="GO" id="GO:0005464">
    <property type="term" value="F:UDP-xylose transmembrane transporter activity"/>
    <property type="evidence" value="ECO:0007669"/>
    <property type="project" value="TreeGrafter"/>
</dbReference>
<dbReference type="WBParaSite" id="ACRNAN_scaffold969.g22325.t1">
    <property type="protein sequence ID" value="ACRNAN_scaffold969.g22325.t1"/>
    <property type="gene ID" value="ACRNAN_scaffold969.g22325"/>
</dbReference>
<keyword evidence="9" id="KW-1185">Reference proteome</keyword>
<keyword evidence="5 8" id="KW-0812">Transmembrane</keyword>
<evidence type="ECO:0000256" key="4">
    <source>
        <dbReference type="ARBA" id="ARBA00022597"/>
    </source>
</evidence>
<dbReference type="GO" id="GO:0005789">
    <property type="term" value="C:endoplasmic reticulum membrane"/>
    <property type="evidence" value="ECO:0007669"/>
    <property type="project" value="TreeGrafter"/>
</dbReference>
<keyword evidence="6 8" id="KW-1133">Transmembrane helix</keyword>
<protein>
    <submittedName>
        <fullName evidence="10 11">UDP-xylose and UDP-N-acetylglucosamine transporter</fullName>
    </submittedName>
</protein>
<evidence type="ECO:0000313" key="11">
    <source>
        <dbReference type="WBParaSite" id="ACRNAN_scaffold969.g22325.t1"/>
    </source>
</evidence>
<evidence type="ECO:0000256" key="8">
    <source>
        <dbReference type="SAM" id="Phobius"/>
    </source>
</evidence>
<evidence type="ECO:0000256" key="7">
    <source>
        <dbReference type="ARBA" id="ARBA00023136"/>
    </source>
</evidence>
<comment type="similarity">
    <text evidence="2">Belongs to the nucleotide-sugar transporter family. SLC35B subfamily.</text>
</comment>
<evidence type="ECO:0000256" key="6">
    <source>
        <dbReference type="ARBA" id="ARBA00022989"/>
    </source>
</evidence>
<reference evidence="10 11" key="1">
    <citation type="submission" date="2022-11" db="UniProtKB">
        <authorList>
            <consortium name="WormBaseParasite"/>
        </authorList>
    </citation>
    <scope>IDENTIFICATION</scope>
</reference>
<organism evidence="9 10">
    <name type="scientific">Acrobeloides nanus</name>
    <dbReference type="NCBI Taxonomy" id="290746"/>
    <lineage>
        <taxon>Eukaryota</taxon>
        <taxon>Metazoa</taxon>
        <taxon>Ecdysozoa</taxon>
        <taxon>Nematoda</taxon>
        <taxon>Chromadorea</taxon>
        <taxon>Rhabditida</taxon>
        <taxon>Tylenchina</taxon>
        <taxon>Cephalobomorpha</taxon>
        <taxon>Cephaloboidea</taxon>
        <taxon>Cephalobidae</taxon>
        <taxon>Acrobeloides</taxon>
    </lineage>
</organism>
<feature type="transmembrane region" description="Helical" evidence="8">
    <location>
        <begin position="199"/>
        <end position="216"/>
    </location>
</feature>
<evidence type="ECO:0000256" key="3">
    <source>
        <dbReference type="ARBA" id="ARBA00022448"/>
    </source>
</evidence>
<dbReference type="Pfam" id="PF08449">
    <property type="entry name" value="UAA"/>
    <property type="match status" value="1"/>
</dbReference>
<dbReference type="GO" id="GO:0005462">
    <property type="term" value="F:UDP-N-acetylglucosamine transmembrane transporter activity"/>
    <property type="evidence" value="ECO:0007669"/>
    <property type="project" value="TreeGrafter"/>
</dbReference>
<feature type="transmembrane region" description="Helical" evidence="8">
    <location>
        <begin position="124"/>
        <end position="144"/>
    </location>
</feature>
<dbReference type="AlphaFoldDB" id="A0A914C289"/>
<keyword evidence="3" id="KW-0813">Transport</keyword>
<dbReference type="WBParaSite" id="ACRNAN_Path_1559.g6067.t1">
    <property type="protein sequence ID" value="ACRNAN_Path_1559.g6067.t1"/>
    <property type="gene ID" value="ACRNAN_Path_1559.g6067"/>
</dbReference>
<feature type="transmembrane region" description="Helical" evidence="8">
    <location>
        <begin position="34"/>
        <end position="54"/>
    </location>
</feature>
<evidence type="ECO:0000256" key="1">
    <source>
        <dbReference type="ARBA" id="ARBA00004127"/>
    </source>
</evidence>
<evidence type="ECO:0000313" key="10">
    <source>
        <dbReference type="WBParaSite" id="ACRNAN_Path_1559.g6067.t1"/>
    </source>
</evidence>
<name>A0A914C289_9BILA</name>
<evidence type="ECO:0000256" key="5">
    <source>
        <dbReference type="ARBA" id="ARBA00022692"/>
    </source>
</evidence>
<evidence type="ECO:0000256" key="2">
    <source>
        <dbReference type="ARBA" id="ARBA00010694"/>
    </source>
</evidence>
<proteinExistence type="inferred from homology"/>
<keyword evidence="4" id="KW-0762">Sugar transport</keyword>
<sequence length="336" mass="37672">MLLDPWHVSAVGTLTGCIACMTCVESLAKENPSAMSLLTFATFLFIALEGLFVSSRFLTIPNKIPIRGYIPVVIVFTFVNFINNQALNFHVPVPLHIIFRSGSLLTSLLMNRLVLGRKYSTKKYLSVLAVTVGIVVCTLVNATNEKKSDTTMSLEEAEKHYKEWTIGIIMLTVALIASSYLAILQEKMYSTYGKHPREAMFYIHALGLPFFTFWGTDIYRSLNEFSNSPAYEVLGISLGIPGLWLKLLGACAMQWVCILFVYQLNSQTDSLTVTLIVTLRKFLSLLISVFWFNNTFTFLQWLAAAAVFGGTATFTDLDVQLYNRLFANKPKKEKST</sequence>
<feature type="transmembrane region" description="Helical" evidence="8">
    <location>
        <begin position="66"/>
        <end position="83"/>
    </location>
</feature>
<dbReference type="PANTHER" id="PTHR10778:SF4">
    <property type="entry name" value="NUCLEOTIDE SUGAR TRANSPORTER SLC35B4"/>
    <property type="match status" value="1"/>
</dbReference>